<evidence type="ECO:0000256" key="1">
    <source>
        <dbReference type="ARBA" id="ARBA00022741"/>
    </source>
</evidence>
<proteinExistence type="predicted"/>
<dbReference type="PROSITE" id="PS00211">
    <property type="entry name" value="ABC_TRANSPORTER_1"/>
    <property type="match status" value="1"/>
</dbReference>
<dbReference type="InterPro" id="IPR017871">
    <property type="entry name" value="ABC_transporter-like_CS"/>
</dbReference>
<dbReference type="SUPFAM" id="SSF52540">
    <property type="entry name" value="P-loop containing nucleoside triphosphate hydrolases"/>
    <property type="match status" value="1"/>
</dbReference>
<dbReference type="RefSeq" id="WP_344053729.1">
    <property type="nucleotide sequence ID" value="NZ_BAAAPK010000001.1"/>
</dbReference>
<protein>
    <recommendedName>
        <fullName evidence="3">ABC transporter domain-containing protein</fullName>
    </recommendedName>
</protein>
<dbReference type="InterPro" id="IPR027417">
    <property type="entry name" value="P-loop_NTPase"/>
</dbReference>
<evidence type="ECO:0000313" key="5">
    <source>
        <dbReference type="Proteomes" id="UP001500596"/>
    </source>
</evidence>
<evidence type="ECO:0000259" key="3">
    <source>
        <dbReference type="PROSITE" id="PS50893"/>
    </source>
</evidence>
<evidence type="ECO:0000256" key="2">
    <source>
        <dbReference type="ARBA" id="ARBA00022840"/>
    </source>
</evidence>
<accession>A0ABP4SRS3</accession>
<dbReference type="Gene3D" id="3.40.50.300">
    <property type="entry name" value="P-loop containing nucleotide triphosphate hydrolases"/>
    <property type="match status" value="1"/>
</dbReference>
<dbReference type="PANTHER" id="PTHR24220">
    <property type="entry name" value="IMPORT ATP-BINDING PROTEIN"/>
    <property type="match status" value="1"/>
</dbReference>
<dbReference type="InterPro" id="IPR015854">
    <property type="entry name" value="ABC_transpr_LolD-like"/>
</dbReference>
<dbReference type="PROSITE" id="PS50893">
    <property type="entry name" value="ABC_TRANSPORTER_2"/>
    <property type="match status" value="1"/>
</dbReference>
<dbReference type="SMART" id="SM00382">
    <property type="entry name" value="AAA"/>
    <property type="match status" value="1"/>
</dbReference>
<organism evidence="4 5">
    <name type="scientific">Microbacterium lacus</name>
    <dbReference type="NCBI Taxonomy" id="415217"/>
    <lineage>
        <taxon>Bacteria</taxon>
        <taxon>Bacillati</taxon>
        <taxon>Actinomycetota</taxon>
        <taxon>Actinomycetes</taxon>
        <taxon>Micrococcales</taxon>
        <taxon>Microbacteriaceae</taxon>
        <taxon>Microbacterium</taxon>
    </lineage>
</organism>
<name>A0ABP4SRS3_9MICO</name>
<sequence length="262" mass="27846">MPRRLDADVAIRSTDLSIARASRGGPDVRVIDGVSFVLPHAQTLAVMGPTGSGKSSLLAVLAGANEPGLAVVGGEAHVEGIPVRRPGRAHRTLTYLTGHLAQSAGARLPSRLTVADVIGEPITSRDRRVNQRALAVRVATLLDELMLPLGAAARYPYELSAGMRQRVVLARALVLQPRVLIADEPFANMDVEVRLAARDAILRRRSEYGMSTVVATNDPDVVSGLDADVLVLRSGHAVAYGHGMTDLLWTPGGEDDHRLIAS</sequence>
<dbReference type="Proteomes" id="UP001500596">
    <property type="component" value="Unassembled WGS sequence"/>
</dbReference>
<gene>
    <name evidence="4" type="ORF">GCM10009807_18040</name>
</gene>
<reference evidence="5" key="1">
    <citation type="journal article" date="2019" name="Int. J. Syst. Evol. Microbiol.">
        <title>The Global Catalogue of Microorganisms (GCM) 10K type strain sequencing project: providing services to taxonomists for standard genome sequencing and annotation.</title>
        <authorList>
            <consortium name="The Broad Institute Genomics Platform"/>
            <consortium name="The Broad Institute Genome Sequencing Center for Infectious Disease"/>
            <person name="Wu L."/>
            <person name="Ma J."/>
        </authorList>
    </citation>
    <scope>NUCLEOTIDE SEQUENCE [LARGE SCALE GENOMIC DNA]</scope>
    <source>
        <strain evidence="5">JCM 15575</strain>
    </source>
</reference>
<evidence type="ECO:0000313" key="4">
    <source>
        <dbReference type="EMBL" id="GAA1674400.1"/>
    </source>
</evidence>
<keyword evidence="1" id="KW-0547">Nucleotide-binding</keyword>
<dbReference type="EMBL" id="BAAAPK010000001">
    <property type="protein sequence ID" value="GAA1674400.1"/>
    <property type="molecule type" value="Genomic_DNA"/>
</dbReference>
<feature type="domain" description="ABC transporter" evidence="3">
    <location>
        <begin position="11"/>
        <end position="259"/>
    </location>
</feature>
<dbReference type="InterPro" id="IPR003593">
    <property type="entry name" value="AAA+_ATPase"/>
</dbReference>
<dbReference type="Pfam" id="PF00005">
    <property type="entry name" value="ABC_tran"/>
    <property type="match status" value="1"/>
</dbReference>
<keyword evidence="2" id="KW-0067">ATP-binding</keyword>
<keyword evidence="5" id="KW-1185">Reference proteome</keyword>
<comment type="caution">
    <text evidence="4">The sequence shown here is derived from an EMBL/GenBank/DDBJ whole genome shotgun (WGS) entry which is preliminary data.</text>
</comment>
<dbReference type="InterPro" id="IPR003439">
    <property type="entry name" value="ABC_transporter-like_ATP-bd"/>
</dbReference>